<name>A0ABP0ZCS9_9ROSI</name>
<dbReference type="Pfam" id="PF02441">
    <property type="entry name" value="Flavoprotein"/>
    <property type="match status" value="1"/>
</dbReference>
<evidence type="ECO:0000256" key="7">
    <source>
        <dbReference type="ARBA" id="ARBA00060685"/>
    </source>
</evidence>
<comment type="similarity">
    <text evidence="6">Belongs to the HFCD (homooligomeric flavin containing Cys decarboxylase) superfamily.</text>
</comment>
<accession>A0ABP0ZCS9</accession>
<keyword evidence="5" id="KW-0173">Coenzyme A biosynthesis</keyword>
<evidence type="ECO:0000259" key="9">
    <source>
        <dbReference type="Pfam" id="PF02441"/>
    </source>
</evidence>
<dbReference type="SUPFAM" id="SSF52507">
    <property type="entry name" value="Homo-oligomeric flavin-containing Cys decarboxylases, HFCD"/>
    <property type="match status" value="1"/>
</dbReference>
<organism evidence="10 11">
    <name type="scientific">Citrullus colocynthis</name>
    <name type="common">colocynth</name>
    <dbReference type="NCBI Taxonomy" id="252529"/>
    <lineage>
        <taxon>Eukaryota</taxon>
        <taxon>Viridiplantae</taxon>
        <taxon>Streptophyta</taxon>
        <taxon>Embryophyta</taxon>
        <taxon>Tracheophyta</taxon>
        <taxon>Spermatophyta</taxon>
        <taxon>Magnoliopsida</taxon>
        <taxon>eudicotyledons</taxon>
        <taxon>Gunneridae</taxon>
        <taxon>Pentapetalae</taxon>
        <taxon>rosids</taxon>
        <taxon>fabids</taxon>
        <taxon>Cucurbitales</taxon>
        <taxon>Cucurbitaceae</taxon>
        <taxon>Benincaseae</taxon>
        <taxon>Citrullus</taxon>
    </lineage>
</organism>
<evidence type="ECO:0000256" key="6">
    <source>
        <dbReference type="ARBA" id="ARBA00038350"/>
    </source>
</evidence>
<evidence type="ECO:0000256" key="5">
    <source>
        <dbReference type="ARBA" id="ARBA00022993"/>
    </source>
</evidence>
<gene>
    <name evidence="10" type="ORF">CITCOLO1_LOCUS22768</name>
</gene>
<evidence type="ECO:0000256" key="8">
    <source>
        <dbReference type="ARBA" id="ARBA00066422"/>
    </source>
</evidence>
<evidence type="ECO:0000256" key="2">
    <source>
        <dbReference type="ARBA" id="ARBA00022604"/>
    </source>
</evidence>
<sequence length="117" mass="12981">MQVNNAQRRPHILLVACGSVAAVKFRTLCHGFSEWAEVRAVATNAALFFIDQASLPKNVFLYIDDDDWSNWRKIGDNVLHIQLCNWADIMVIAPLSANTLGKLTGRKSVSPDAIESL</sequence>
<keyword evidence="4" id="KW-0456">Lyase</keyword>
<comment type="cofactor">
    <cofactor evidence="1">
        <name>FMN</name>
        <dbReference type="ChEBI" id="CHEBI:58210"/>
    </cofactor>
</comment>
<keyword evidence="11" id="KW-1185">Reference proteome</keyword>
<keyword evidence="3" id="KW-0285">Flavoprotein</keyword>
<evidence type="ECO:0000313" key="10">
    <source>
        <dbReference type="EMBL" id="CAK9330279.1"/>
    </source>
</evidence>
<dbReference type="EC" id="4.1.1.36" evidence="8"/>
<keyword evidence="3" id="KW-0288">FMN</keyword>
<keyword evidence="4" id="KW-0210">Decarboxylase</keyword>
<keyword evidence="2" id="KW-0341">Growth regulation</keyword>
<protein>
    <recommendedName>
        <fullName evidence="8">phosphopantothenoylcysteine decarboxylase</fullName>
        <ecNumber evidence="8">4.1.1.36</ecNumber>
    </recommendedName>
</protein>
<dbReference type="PANTHER" id="PTHR14359">
    <property type="entry name" value="HOMO-OLIGOMERIC FLAVIN CONTAINING CYS DECARBOXYLASE FAMILY"/>
    <property type="match status" value="1"/>
</dbReference>
<evidence type="ECO:0000256" key="3">
    <source>
        <dbReference type="ARBA" id="ARBA00022643"/>
    </source>
</evidence>
<proteinExistence type="inferred from homology"/>
<evidence type="ECO:0000256" key="4">
    <source>
        <dbReference type="ARBA" id="ARBA00022793"/>
    </source>
</evidence>
<dbReference type="PANTHER" id="PTHR14359:SF6">
    <property type="entry name" value="PHOSPHOPANTOTHENOYLCYSTEINE DECARBOXYLASE"/>
    <property type="match status" value="1"/>
</dbReference>
<evidence type="ECO:0000256" key="1">
    <source>
        <dbReference type="ARBA" id="ARBA00001917"/>
    </source>
</evidence>
<dbReference type="InterPro" id="IPR003382">
    <property type="entry name" value="Flavoprotein"/>
</dbReference>
<dbReference type="InterPro" id="IPR036551">
    <property type="entry name" value="Flavin_trans-like"/>
</dbReference>
<dbReference type="EMBL" id="OZ021743">
    <property type="protein sequence ID" value="CAK9330279.1"/>
    <property type="molecule type" value="Genomic_DNA"/>
</dbReference>
<dbReference type="Proteomes" id="UP001642487">
    <property type="component" value="Chromosome 9"/>
</dbReference>
<feature type="domain" description="Flavoprotein" evidence="9">
    <location>
        <begin position="11"/>
        <end position="103"/>
    </location>
</feature>
<evidence type="ECO:0000313" key="11">
    <source>
        <dbReference type="Proteomes" id="UP001642487"/>
    </source>
</evidence>
<reference evidence="10 11" key="1">
    <citation type="submission" date="2024-03" db="EMBL/GenBank/DDBJ databases">
        <authorList>
            <person name="Gkanogiannis A."/>
            <person name="Becerra Lopez-Lavalle L."/>
        </authorList>
    </citation>
    <scope>NUCLEOTIDE SEQUENCE [LARGE SCALE GENOMIC DNA]</scope>
</reference>
<comment type="pathway">
    <text evidence="7">Cofactor biosynthesis; coenzyme A biosynthesis; CoA from (R)-pantothenate: step 3/5.</text>
</comment>
<dbReference type="Gene3D" id="3.40.50.1950">
    <property type="entry name" value="Flavin prenyltransferase-like"/>
    <property type="match status" value="1"/>
</dbReference>